<reference evidence="4 5" key="1">
    <citation type="submission" date="2018-04" db="EMBL/GenBank/DDBJ databases">
        <title>Genomic Encyclopedia of Archaeal and Bacterial Type Strains, Phase II (KMG-II): from individual species to whole genera.</title>
        <authorList>
            <person name="Goeker M."/>
        </authorList>
    </citation>
    <scope>NUCLEOTIDE SEQUENCE [LARGE SCALE GENOMIC DNA]</scope>
    <source>
        <strain evidence="4 5">DSM 29955</strain>
    </source>
</reference>
<accession>A0A2T6KM69</accession>
<gene>
    <name evidence="4" type="ORF">C8N45_102268</name>
</gene>
<dbReference type="AlphaFoldDB" id="A0A2T6KM69"/>
<feature type="coiled-coil region" evidence="1">
    <location>
        <begin position="135"/>
        <end position="162"/>
    </location>
</feature>
<name>A0A2T6KM69_9RHOB</name>
<evidence type="ECO:0000256" key="1">
    <source>
        <dbReference type="SAM" id="Coils"/>
    </source>
</evidence>
<protein>
    <submittedName>
        <fullName evidence="4">Replication protein C-like</fullName>
    </submittedName>
</protein>
<organism evidence="4 5">
    <name type="scientific">Yoonia sediminilitoris</name>
    <dbReference type="NCBI Taxonomy" id="1286148"/>
    <lineage>
        <taxon>Bacteria</taxon>
        <taxon>Pseudomonadati</taxon>
        <taxon>Pseudomonadota</taxon>
        <taxon>Alphaproteobacteria</taxon>
        <taxon>Rhodobacterales</taxon>
        <taxon>Paracoccaceae</taxon>
        <taxon>Yoonia</taxon>
    </lineage>
</organism>
<dbReference type="OrthoDB" id="7488837at2"/>
<dbReference type="EMBL" id="QBUD01000002">
    <property type="protein sequence ID" value="PUB17257.1"/>
    <property type="molecule type" value="Genomic_DNA"/>
</dbReference>
<feature type="region of interest" description="Disordered" evidence="2">
    <location>
        <begin position="204"/>
        <end position="242"/>
    </location>
</feature>
<dbReference type="Proteomes" id="UP000244523">
    <property type="component" value="Unassembled WGS sequence"/>
</dbReference>
<comment type="caution">
    <text evidence="4">The sequence shown here is derived from an EMBL/GenBank/DDBJ whole genome shotgun (WGS) entry which is preliminary data.</text>
</comment>
<dbReference type="InterPro" id="IPR005090">
    <property type="entry name" value="RepC_N"/>
</dbReference>
<keyword evidence="1" id="KW-0175">Coiled coil</keyword>
<dbReference type="Pfam" id="PF03428">
    <property type="entry name" value="RP-C"/>
    <property type="match status" value="1"/>
</dbReference>
<proteinExistence type="predicted"/>
<keyword evidence="5" id="KW-1185">Reference proteome</keyword>
<sequence length="362" mass="40740">MSVRLVHEGLPSDITPYRLKLLLRQARIALGLSKGAVEYLVFAIENCQPSDFQNGRICAIWHSLERLATLFRLSKRQINRIEAELVDAGLIKRTYPERKNRSGDRVDGVIKRAAGINLAPLIEKAEYVRSLVGRQMQADEDHKQLREHIQDLLRQIRELENGEANDAATSILPRRRPGELNDIKEMRLVADALAAVLADFSAKVSQPEMTDGSDENDRLITKKEKKNKTRTAPQTRGGEQLNTSPAHARLLATSELRGYIDLYALNGPPDWQSINRATHDRAYKLGISRRIWEEMCVRIGENKTALCLIIADRNSQRDDAFGVENAAASFAQMSRKVERDLAVLNSLMGELTDALIRSRGNL</sequence>
<dbReference type="RefSeq" id="WP_108385407.1">
    <property type="nucleotide sequence ID" value="NZ_QBUD01000002.1"/>
</dbReference>
<evidence type="ECO:0000259" key="3">
    <source>
        <dbReference type="Pfam" id="PF03428"/>
    </source>
</evidence>
<evidence type="ECO:0000313" key="5">
    <source>
        <dbReference type="Proteomes" id="UP000244523"/>
    </source>
</evidence>
<evidence type="ECO:0000313" key="4">
    <source>
        <dbReference type="EMBL" id="PUB17257.1"/>
    </source>
</evidence>
<evidence type="ECO:0000256" key="2">
    <source>
        <dbReference type="SAM" id="MobiDB-lite"/>
    </source>
</evidence>
<feature type="domain" description="Plasmid replication protein C N-terminal" evidence="3">
    <location>
        <begin position="12"/>
        <end position="159"/>
    </location>
</feature>